<protein>
    <recommendedName>
        <fullName evidence="4">Transmembrane protein</fullName>
    </recommendedName>
</protein>
<feature type="transmembrane region" description="Helical" evidence="1">
    <location>
        <begin position="25"/>
        <end position="45"/>
    </location>
</feature>
<dbReference type="EMBL" id="KZ613740">
    <property type="protein sequence ID" value="PMD67400.1"/>
    <property type="molecule type" value="Genomic_DNA"/>
</dbReference>
<keyword evidence="3" id="KW-1185">Reference proteome</keyword>
<dbReference type="Proteomes" id="UP000235371">
    <property type="component" value="Unassembled WGS sequence"/>
</dbReference>
<dbReference type="RefSeq" id="XP_024744304.1">
    <property type="nucleotide sequence ID" value="XM_024878968.1"/>
</dbReference>
<keyword evidence="1" id="KW-1133">Transmembrane helix</keyword>
<evidence type="ECO:0008006" key="4">
    <source>
        <dbReference type="Google" id="ProtNLM"/>
    </source>
</evidence>
<organism evidence="2 3">
    <name type="scientific">Hyaloscypha bicolor E</name>
    <dbReference type="NCBI Taxonomy" id="1095630"/>
    <lineage>
        <taxon>Eukaryota</taxon>
        <taxon>Fungi</taxon>
        <taxon>Dikarya</taxon>
        <taxon>Ascomycota</taxon>
        <taxon>Pezizomycotina</taxon>
        <taxon>Leotiomycetes</taxon>
        <taxon>Helotiales</taxon>
        <taxon>Hyaloscyphaceae</taxon>
        <taxon>Hyaloscypha</taxon>
        <taxon>Hyaloscypha bicolor</taxon>
    </lineage>
</organism>
<dbReference type="GeneID" id="36587045"/>
<keyword evidence="1" id="KW-0812">Transmembrane</keyword>
<dbReference type="OrthoDB" id="10450310at2759"/>
<dbReference type="InParanoid" id="A0A2J6TWK9"/>
<evidence type="ECO:0000256" key="1">
    <source>
        <dbReference type="SAM" id="Phobius"/>
    </source>
</evidence>
<keyword evidence="1" id="KW-0472">Membrane</keyword>
<dbReference type="AlphaFoldDB" id="A0A2J6TWK9"/>
<accession>A0A2J6TWK9</accession>
<evidence type="ECO:0000313" key="3">
    <source>
        <dbReference type="Proteomes" id="UP000235371"/>
    </source>
</evidence>
<gene>
    <name evidence="2" type="ORF">K444DRAFT_606343</name>
</gene>
<proteinExistence type="predicted"/>
<sequence length="148" mass="17294">MENLVLGHSLDPDAREITKLVGQEILRWGIHIAIFLVVVVAVFLWRHETDGEVQREQVCGILEGEILRGCEVDGFQGTEERKMWFLERLGGLQVQEIKNKGNDEGKWEDKLHRFNRACVEVAEMSERFERSKRVKEDVGKEWKDIWCD</sequence>
<name>A0A2J6TWK9_9HELO</name>
<reference evidence="2 3" key="1">
    <citation type="submission" date="2016-04" db="EMBL/GenBank/DDBJ databases">
        <title>A degradative enzymes factory behind the ericoid mycorrhizal symbiosis.</title>
        <authorList>
            <consortium name="DOE Joint Genome Institute"/>
            <person name="Martino E."/>
            <person name="Morin E."/>
            <person name="Grelet G."/>
            <person name="Kuo A."/>
            <person name="Kohler A."/>
            <person name="Daghino S."/>
            <person name="Barry K."/>
            <person name="Choi C."/>
            <person name="Cichocki N."/>
            <person name="Clum A."/>
            <person name="Copeland A."/>
            <person name="Hainaut M."/>
            <person name="Haridas S."/>
            <person name="Labutti K."/>
            <person name="Lindquist E."/>
            <person name="Lipzen A."/>
            <person name="Khouja H.-R."/>
            <person name="Murat C."/>
            <person name="Ohm R."/>
            <person name="Olson A."/>
            <person name="Spatafora J."/>
            <person name="Veneault-Fourrey C."/>
            <person name="Henrissat B."/>
            <person name="Grigoriev I."/>
            <person name="Martin F."/>
            <person name="Perotto S."/>
        </authorList>
    </citation>
    <scope>NUCLEOTIDE SEQUENCE [LARGE SCALE GENOMIC DNA]</scope>
    <source>
        <strain evidence="2 3">E</strain>
    </source>
</reference>
<evidence type="ECO:0000313" key="2">
    <source>
        <dbReference type="EMBL" id="PMD67400.1"/>
    </source>
</evidence>